<feature type="region of interest" description="Disordered" evidence="2">
    <location>
        <begin position="157"/>
        <end position="208"/>
    </location>
</feature>
<name>A0AAV2AXV0_9ARAC</name>
<dbReference type="AlphaFoldDB" id="A0AAV2AXV0"/>
<dbReference type="InterPro" id="IPR051033">
    <property type="entry name" value="SH3BGR"/>
</dbReference>
<organism evidence="3 4">
    <name type="scientific">Larinioides sclopetarius</name>
    <dbReference type="NCBI Taxonomy" id="280406"/>
    <lineage>
        <taxon>Eukaryota</taxon>
        <taxon>Metazoa</taxon>
        <taxon>Ecdysozoa</taxon>
        <taxon>Arthropoda</taxon>
        <taxon>Chelicerata</taxon>
        <taxon>Arachnida</taxon>
        <taxon>Araneae</taxon>
        <taxon>Araneomorphae</taxon>
        <taxon>Entelegynae</taxon>
        <taxon>Araneoidea</taxon>
        <taxon>Araneidae</taxon>
        <taxon>Larinioides</taxon>
    </lineage>
</organism>
<feature type="compositionally biased region" description="Acidic residues" evidence="2">
    <location>
        <begin position="198"/>
        <end position="208"/>
    </location>
</feature>
<accession>A0AAV2AXV0</accession>
<evidence type="ECO:0000256" key="1">
    <source>
        <dbReference type="ARBA" id="ARBA00007764"/>
    </source>
</evidence>
<keyword evidence="4" id="KW-1185">Reference proteome</keyword>
<feature type="compositionally biased region" description="Basic and acidic residues" evidence="2">
    <location>
        <begin position="182"/>
        <end position="194"/>
    </location>
</feature>
<evidence type="ECO:0000313" key="3">
    <source>
        <dbReference type="EMBL" id="CAL1288850.1"/>
    </source>
</evidence>
<sequence>MTIKVYISGICGSQEIRKQQQRVVFILQGLQVDLQIIDVTDPGRDEDLTFMQEEAKKHGKKTQLPPQVFNENEYCGDYADFELANDDDEIMKFLKLETGPSKAETLKSTESTGDVITQNGVDNHEANEETPTMLEEPISNGINHADNEIKEQETELVNNEADVEENTTDTNPVAQEPEVDVEETKESEIKKENAANESSEEESEEESE</sequence>
<proteinExistence type="inferred from homology"/>
<dbReference type="Proteomes" id="UP001497382">
    <property type="component" value="Unassembled WGS sequence"/>
</dbReference>
<dbReference type="InterPro" id="IPR006993">
    <property type="entry name" value="Glut_rich_SH3-bd"/>
</dbReference>
<dbReference type="InterPro" id="IPR036249">
    <property type="entry name" value="Thioredoxin-like_sf"/>
</dbReference>
<dbReference type="SUPFAM" id="SSF52833">
    <property type="entry name" value="Thioredoxin-like"/>
    <property type="match status" value="1"/>
</dbReference>
<reference evidence="3 4" key="1">
    <citation type="submission" date="2024-04" db="EMBL/GenBank/DDBJ databases">
        <authorList>
            <person name="Rising A."/>
            <person name="Reimegard J."/>
            <person name="Sonavane S."/>
            <person name="Akerstrom W."/>
            <person name="Nylinder S."/>
            <person name="Hedman E."/>
            <person name="Kallberg Y."/>
        </authorList>
    </citation>
    <scope>NUCLEOTIDE SEQUENCE [LARGE SCALE GENOMIC DNA]</scope>
</reference>
<dbReference type="PANTHER" id="PTHR12232:SF0">
    <property type="entry name" value="THIOREDOXIN DOMAIN-CONTAINING PROTEIN"/>
    <property type="match status" value="1"/>
</dbReference>
<protein>
    <submittedName>
        <fullName evidence="3">Uncharacterized protein</fullName>
    </submittedName>
</protein>
<dbReference type="EMBL" id="CAXIEN010000238">
    <property type="protein sequence ID" value="CAL1288850.1"/>
    <property type="molecule type" value="Genomic_DNA"/>
</dbReference>
<dbReference type="Pfam" id="PF04908">
    <property type="entry name" value="SH3BGR"/>
    <property type="match status" value="1"/>
</dbReference>
<comment type="similarity">
    <text evidence="1">Belongs to the SH3BGR family.</text>
</comment>
<dbReference type="GO" id="GO:0005737">
    <property type="term" value="C:cytoplasm"/>
    <property type="evidence" value="ECO:0007669"/>
    <property type="project" value="TreeGrafter"/>
</dbReference>
<dbReference type="PANTHER" id="PTHR12232">
    <property type="entry name" value="SH3 DOMAIN-BINDING GLUTAMIC ACID-RICH-LIKE PROTEIN"/>
    <property type="match status" value="1"/>
</dbReference>
<evidence type="ECO:0000256" key="2">
    <source>
        <dbReference type="SAM" id="MobiDB-lite"/>
    </source>
</evidence>
<comment type="caution">
    <text evidence="3">The sequence shown here is derived from an EMBL/GenBank/DDBJ whole genome shotgun (WGS) entry which is preliminary data.</text>
</comment>
<evidence type="ECO:0000313" key="4">
    <source>
        <dbReference type="Proteomes" id="UP001497382"/>
    </source>
</evidence>
<dbReference type="Gene3D" id="3.40.30.10">
    <property type="entry name" value="Glutaredoxin"/>
    <property type="match status" value="1"/>
</dbReference>
<gene>
    <name evidence="3" type="ORF">LARSCL_LOCUS15594</name>
</gene>